<reference evidence="3" key="1">
    <citation type="journal article" date="2020" name="New Phytol.">
        <title>Comparative genomics reveals dynamic genome evolution in host specialist ectomycorrhizal fungi.</title>
        <authorList>
            <person name="Lofgren L.A."/>
            <person name="Nguyen N.H."/>
            <person name="Vilgalys R."/>
            <person name="Ruytinx J."/>
            <person name="Liao H.L."/>
            <person name="Branco S."/>
            <person name="Kuo A."/>
            <person name="LaButti K."/>
            <person name="Lipzen A."/>
            <person name="Andreopoulos W."/>
            <person name="Pangilinan J."/>
            <person name="Riley R."/>
            <person name="Hundley H."/>
            <person name="Na H."/>
            <person name="Barry K."/>
            <person name="Grigoriev I.V."/>
            <person name="Stajich J.E."/>
            <person name="Kennedy P.G."/>
        </authorList>
    </citation>
    <scope>NUCLEOTIDE SEQUENCE</scope>
    <source>
        <strain evidence="3">S12</strain>
    </source>
</reference>
<dbReference type="GeneID" id="64601618"/>
<dbReference type="Proteomes" id="UP000719766">
    <property type="component" value="Unassembled WGS sequence"/>
</dbReference>
<keyword evidence="2" id="KW-0472">Membrane</keyword>
<dbReference type="EMBL" id="JABBWE010000116">
    <property type="protein sequence ID" value="KAG1785194.1"/>
    <property type="molecule type" value="Genomic_DNA"/>
</dbReference>
<evidence type="ECO:0000256" key="2">
    <source>
        <dbReference type="SAM" id="Phobius"/>
    </source>
</evidence>
<keyword evidence="4" id="KW-1185">Reference proteome</keyword>
<protein>
    <submittedName>
        <fullName evidence="3">Uncharacterized protein</fullName>
    </submittedName>
</protein>
<proteinExistence type="predicted"/>
<dbReference type="OrthoDB" id="2688271at2759"/>
<evidence type="ECO:0000313" key="3">
    <source>
        <dbReference type="EMBL" id="KAG1785194.1"/>
    </source>
</evidence>
<sequence>MPANEPQAGPVLRPFVWPPPAHFPYQPLLVEGYPSLPRNAIAHMEHAHHIPPVDYNACLNEQMNAAQNNRRHQRNLCRRQDRDEIRQQAQAELMAARMQPPQVPHIPDEPAPSALVPPAPAYLPIHYEGAVGPQNFNDPLHYFAPNPAPSLHAPPQLDYHQFNIQFYHHFQQEEMENEQIRNDFLQRQAQEAFHQQQIQLELQQQEARQRNKEAQYAFEIQQQEVKWCNRQAQEAHHLQQEEAEWANRQAQETHRLQQEVLQVTSVTGPPYHFPFVLALTIYWLALLYWISVDRILRTVPVPHLHLLLNLISLLHQRAHVPLHFDLS</sequence>
<evidence type="ECO:0000256" key="1">
    <source>
        <dbReference type="SAM" id="Coils"/>
    </source>
</evidence>
<keyword evidence="2" id="KW-0812">Transmembrane</keyword>
<feature type="transmembrane region" description="Helical" evidence="2">
    <location>
        <begin position="271"/>
        <end position="290"/>
    </location>
</feature>
<dbReference type="RefSeq" id="XP_041152679.1">
    <property type="nucleotide sequence ID" value="XM_041307854.1"/>
</dbReference>
<feature type="coiled-coil region" evidence="1">
    <location>
        <begin position="168"/>
        <end position="215"/>
    </location>
</feature>
<organism evidence="3 4">
    <name type="scientific">Suillus plorans</name>
    <dbReference type="NCBI Taxonomy" id="116603"/>
    <lineage>
        <taxon>Eukaryota</taxon>
        <taxon>Fungi</taxon>
        <taxon>Dikarya</taxon>
        <taxon>Basidiomycota</taxon>
        <taxon>Agaricomycotina</taxon>
        <taxon>Agaricomycetes</taxon>
        <taxon>Agaricomycetidae</taxon>
        <taxon>Boletales</taxon>
        <taxon>Suillineae</taxon>
        <taxon>Suillaceae</taxon>
        <taxon>Suillus</taxon>
    </lineage>
</organism>
<keyword evidence="1" id="KW-0175">Coiled coil</keyword>
<keyword evidence="2" id="KW-1133">Transmembrane helix</keyword>
<dbReference type="AlphaFoldDB" id="A0A9P7A9X3"/>
<gene>
    <name evidence="3" type="ORF">HD556DRAFT_1450944</name>
</gene>
<evidence type="ECO:0000313" key="4">
    <source>
        <dbReference type="Proteomes" id="UP000719766"/>
    </source>
</evidence>
<name>A0A9P7A9X3_9AGAM</name>
<comment type="caution">
    <text evidence="3">The sequence shown here is derived from an EMBL/GenBank/DDBJ whole genome shotgun (WGS) entry which is preliminary data.</text>
</comment>
<accession>A0A9P7A9X3</accession>